<dbReference type="CDD" id="cd01822">
    <property type="entry name" value="Lysophospholipase_L1_like"/>
    <property type="match status" value="1"/>
</dbReference>
<organism evidence="2">
    <name type="scientific">marine metagenome</name>
    <dbReference type="NCBI Taxonomy" id="408172"/>
    <lineage>
        <taxon>unclassified sequences</taxon>
        <taxon>metagenomes</taxon>
        <taxon>ecological metagenomes</taxon>
    </lineage>
</organism>
<dbReference type="Gene3D" id="3.40.50.1110">
    <property type="entry name" value="SGNH hydrolase"/>
    <property type="match status" value="1"/>
</dbReference>
<sequence>MATASPASISRSTSLRIVKVPAGPSTCRVNLRAATMGCMMRWVLVSLFVMFALPADSYAATVLVMGDSLSAAYGIDREKGWVNLLAHRLSRVDSEHQVINASISGETTSGGMRRIPALLHTHQPQIVVLALGANDGLRASDPQLIEHNLQTMIESARDHNALILLVGIRLPPNYGASYNATFGAVFPNLAERHHLPLVPFLLKNVAEQEELMQADRLHPTARAQPLILDSIWPELLQLLQKLP</sequence>
<protein>
    <recommendedName>
        <fullName evidence="1">SGNH hydrolase-type esterase domain-containing protein</fullName>
    </recommendedName>
</protein>
<dbReference type="EMBL" id="UINC01017586">
    <property type="protein sequence ID" value="SVA73071.1"/>
    <property type="molecule type" value="Genomic_DNA"/>
</dbReference>
<dbReference type="AlphaFoldDB" id="A0A381Y8X0"/>
<feature type="domain" description="SGNH hydrolase-type esterase" evidence="1">
    <location>
        <begin position="64"/>
        <end position="222"/>
    </location>
</feature>
<dbReference type="InterPro" id="IPR051532">
    <property type="entry name" value="Ester_Hydrolysis_Enzymes"/>
</dbReference>
<dbReference type="SUPFAM" id="SSF52266">
    <property type="entry name" value="SGNH hydrolase"/>
    <property type="match status" value="1"/>
</dbReference>
<name>A0A381Y8X0_9ZZZZ</name>
<evidence type="ECO:0000313" key="2">
    <source>
        <dbReference type="EMBL" id="SVA73071.1"/>
    </source>
</evidence>
<evidence type="ECO:0000259" key="1">
    <source>
        <dbReference type="Pfam" id="PF13472"/>
    </source>
</evidence>
<reference evidence="2" key="1">
    <citation type="submission" date="2018-05" db="EMBL/GenBank/DDBJ databases">
        <authorList>
            <person name="Lanie J.A."/>
            <person name="Ng W.-L."/>
            <person name="Kazmierczak K.M."/>
            <person name="Andrzejewski T.M."/>
            <person name="Davidsen T.M."/>
            <person name="Wayne K.J."/>
            <person name="Tettelin H."/>
            <person name="Glass J.I."/>
            <person name="Rusch D."/>
            <person name="Podicherti R."/>
            <person name="Tsui H.-C.T."/>
            <person name="Winkler M.E."/>
        </authorList>
    </citation>
    <scope>NUCLEOTIDE SEQUENCE</scope>
</reference>
<dbReference type="PANTHER" id="PTHR30383:SF24">
    <property type="entry name" value="THIOESTERASE 1_PROTEASE 1_LYSOPHOSPHOLIPASE L1"/>
    <property type="match status" value="1"/>
</dbReference>
<accession>A0A381Y8X0</accession>
<proteinExistence type="predicted"/>
<gene>
    <name evidence="2" type="ORF">METZ01_LOCUS125925</name>
</gene>
<dbReference type="InterPro" id="IPR036514">
    <property type="entry name" value="SGNH_hydro_sf"/>
</dbReference>
<dbReference type="PANTHER" id="PTHR30383">
    <property type="entry name" value="THIOESTERASE 1/PROTEASE 1/LYSOPHOSPHOLIPASE L1"/>
    <property type="match status" value="1"/>
</dbReference>
<dbReference type="InterPro" id="IPR013830">
    <property type="entry name" value="SGNH_hydro"/>
</dbReference>
<dbReference type="Pfam" id="PF13472">
    <property type="entry name" value="Lipase_GDSL_2"/>
    <property type="match status" value="1"/>
</dbReference>
<dbReference type="GO" id="GO:0004622">
    <property type="term" value="F:phosphatidylcholine lysophospholipase activity"/>
    <property type="evidence" value="ECO:0007669"/>
    <property type="project" value="TreeGrafter"/>
</dbReference>